<proteinExistence type="predicted"/>
<sequence length="100" mass="11467">MYKSLKLGNWEIFKLSMSDVWILTSAKLVLEVNVKFFIVEEEISRISKFLKESSSKFAKEGKFLILSSDSLLANSHKGPFFISFKKGMLDSSMTNNLLMF</sequence>
<name>A0A3M7QP33_BRAPC</name>
<evidence type="ECO:0000313" key="2">
    <source>
        <dbReference type="Proteomes" id="UP000276133"/>
    </source>
</evidence>
<dbReference type="EMBL" id="REGN01005594">
    <property type="protein sequence ID" value="RNA12834.1"/>
    <property type="molecule type" value="Genomic_DNA"/>
</dbReference>
<reference evidence="1 2" key="1">
    <citation type="journal article" date="2018" name="Sci. Rep.">
        <title>Genomic signatures of local adaptation to the degree of environmental predictability in rotifers.</title>
        <authorList>
            <person name="Franch-Gras L."/>
            <person name="Hahn C."/>
            <person name="Garcia-Roger E.M."/>
            <person name="Carmona M.J."/>
            <person name="Serra M."/>
            <person name="Gomez A."/>
        </authorList>
    </citation>
    <scope>NUCLEOTIDE SEQUENCE [LARGE SCALE GENOMIC DNA]</scope>
    <source>
        <strain evidence="1">HYR1</strain>
    </source>
</reference>
<protein>
    <submittedName>
        <fullName evidence="1">Uncharacterized protein</fullName>
    </submittedName>
</protein>
<gene>
    <name evidence="1" type="ORF">BpHYR1_030389</name>
</gene>
<accession>A0A3M7QP33</accession>
<organism evidence="1 2">
    <name type="scientific">Brachionus plicatilis</name>
    <name type="common">Marine rotifer</name>
    <name type="synonym">Brachionus muelleri</name>
    <dbReference type="NCBI Taxonomy" id="10195"/>
    <lineage>
        <taxon>Eukaryota</taxon>
        <taxon>Metazoa</taxon>
        <taxon>Spiralia</taxon>
        <taxon>Gnathifera</taxon>
        <taxon>Rotifera</taxon>
        <taxon>Eurotatoria</taxon>
        <taxon>Monogononta</taxon>
        <taxon>Pseudotrocha</taxon>
        <taxon>Ploima</taxon>
        <taxon>Brachionidae</taxon>
        <taxon>Brachionus</taxon>
    </lineage>
</organism>
<evidence type="ECO:0000313" key="1">
    <source>
        <dbReference type="EMBL" id="RNA12834.1"/>
    </source>
</evidence>
<comment type="caution">
    <text evidence="1">The sequence shown here is derived from an EMBL/GenBank/DDBJ whole genome shotgun (WGS) entry which is preliminary data.</text>
</comment>
<dbReference type="Proteomes" id="UP000276133">
    <property type="component" value="Unassembled WGS sequence"/>
</dbReference>
<keyword evidence="2" id="KW-1185">Reference proteome</keyword>
<dbReference type="AlphaFoldDB" id="A0A3M7QP33"/>